<name>A0A1X6PCF9_PORUM</name>
<dbReference type="Proteomes" id="UP000218209">
    <property type="component" value="Unassembled WGS sequence"/>
</dbReference>
<evidence type="ECO:0000256" key="1">
    <source>
        <dbReference type="SAM" id="MobiDB-lite"/>
    </source>
</evidence>
<feature type="compositionally biased region" description="Gly residues" evidence="1">
    <location>
        <begin position="119"/>
        <end position="132"/>
    </location>
</feature>
<dbReference type="AlphaFoldDB" id="A0A1X6PCF9"/>
<dbReference type="EMBL" id="KV918810">
    <property type="protein sequence ID" value="OSX78558.1"/>
    <property type="molecule type" value="Genomic_DNA"/>
</dbReference>
<proteinExistence type="predicted"/>
<reference evidence="2 3" key="1">
    <citation type="submission" date="2017-03" db="EMBL/GenBank/DDBJ databases">
        <title>WGS assembly of Porphyra umbilicalis.</title>
        <authorList>
            <person name="Brawley S.H."/>
            <person name="Blouin N.A."/>
            <person name="Ficko-Blean E."/>
            <person name="Wheeler G.L."/>
            <person name="Lohr M."/>
            <person name="Goodson H.V."/>
            <person name="Jenkins J.W."/>
            <person name="Blaby-Haas C.E."/>
            <person name="Helliwell K.E."/>
            <person name="Chan C."/>
            <person name="Marriage T."/>
            <person name="Bhattacharya D."/>
            <person name="Klein A.S."/>
            <person name="Badis Y."/>
            <person name="Brodie J."/>
            <person name="Cao Y."/>
            <person name="Collen J."/>
            <person name="Dittami S.M."/>
            <person name="Gachon C.M."/>
            <person name="Green B.R."/>
            <person name="Karpowicz S."/>
            <person name="Kim J.W."/>
            <person name="Kudahl U."/>
            <person name="Lin S."/>
            <person name="Michel G."/>
            <person name="Mittag M."/>
            <person name="Olson B.J."/>
            <person name="Pangilinan J."/>
            <person name="Peng Y."/>
            <person name="Qiu H."/>
            <person name="Shu S."/>
            <person name="Singer J.T."/>
            <person name="Smith A.G."/>
            <person name="Sprecher B.N."/>
            <person name="Wagner V."/>
            <person name="Wang W."/>
            <person name="Wang Z.-Y."/>
            <person name="Yan J."/>
            <person name="Yarish C."/>
            <person name="Zoeuner-Riek S."/>
            <person name="Zhuang Y."/>
            <person name="Zou Y."/>
            <person name="Lindquist E.A."/>
            <person name="Grimwood J."/>
            <person name="Barry K."/>
            <person name="Rokhsar D.S."/>
            <person name="Schmutz J."/>
            <person name="Stiller J.W."/>
            <person name="Grossman A.R."/>
            <person name="Prochnik S.E."/>
        </authorList>
    </citation>
    <scope>NUCLEOTIDE SEQUENCE [LARGE SCALE GENOMIC DNA]</scope>
    <source>
        <strain evidence="2">4086291</strain>
    </source>
</reference>
<feature type="region of interest" description="Disordered" evidence="1">
    <location>
        <begin position="84"/>
        <end position="149"/>
    </location>
</feature>
<sequence length="164" mass="15559">MDKLSSLLGGDAGESPAQAMKEKVLHETIESKVASVTSEKVADSAPVQKAIGTAVDMLMGEDSKTGLAGADGAGSGIGSMASKMAGALGGADSSEVPSDATDQLEKAGAGGMASQLQGVLGGIGGGEGGPAPSGGLANKLEGMLGGDDEGAGSLGAMAAGLLKK</sequence>
<protein>
    <submittedName>
        <fullName evidence="2">Uncharacterized protein</fullName>
    </submittedName>
</protein>
<accession>A0A1X6PCF9</accession>
<gene>
    <name evidence="2" type="ORF">BU14_0106s0024</name>
</gene>
<evidence type="ECO:0000313" key="3">
    <source>
        <dbReference type="Proteomes" id="UP000218209"/>
    </source>
</evidence>
<organism evidence="2 3">
    <name type="scientific">Porphyra umbilicalis</name>
    <name type="common">Purple laver</name>
    <name type="synonym">Red alga</name>
    <dbReference type="NCBI Taxonomy" id="2786"/>
    <lineage>
        <taxon>Eukaryota</taxon>
        <taxon>Rhodophyta</taxon>
        <taxon>Bangiophyceae</taxon>
        <taxon>Bangiales</taxon>
        <taxon>Bangiaceae</taxon>
        <taxon>Porphyra</taxon>
    </lineage>
</organism>
<keyword evidence="3" id="KW-1185">Reference proteome</keyword>
<evidence type="ECO:0000313" key="2">
    <source>
        <dbReference type="EMBL" id="OSX78558.1"/>
    </source>
</evidence>